<proteinExistence type="inferred from homology"/>
<comment type="similarity">
    <text evidence="1">Belongs to the sigma-70 factor family. ECF subfamily.</text>
</comment>
<dbReference type="InterPro" id="IPR007627">
    <property type="entry name" value="RNA_pol_sigma70_r2"/>
</dbReference>
<gene>
    <name evidence="7" type="ORF">BIZ92_11530</name>
</gene>
<dbReference type="GO" id="GO:0003677">
    <property type="term" value="F:DNA binding"/>
    <property type="evidence" value="ECO:0007669"/>
    <property type="project" value="InterPro"/>
</dbReference>
<dbReference type="GO" id="GO:0006352">
    <property type="term" value="P:DNA-templated transcription initiation"/>
    <property type="evidence" value="ECO:0007669"/>
    <property type="project" value="InterPro"/>
</dbReference>
<dbReference type="Pfam" id="PF04542">
    <property type="entry name" value="Sigma70_r2"/>
    <property type="match status" value="1"/>
</dbReference>
<dbReference type="InterPro" id="IPR036388">
    <property type="entry name" value="WH-like_DNA-bd_sf"/>
</dbReference>
<dbReference type="Pfam" id="PF08281">
    <property type="entry name" value="Sigma70_r4_2"/>
    <property type="match status" value="1"/>
</dbReference>
<dbReference type="Gene3D" id="1.10.10.10">
    <property type="entry name" value="Winged helix-like DNA-binding domain superfamily/Winged helix DNA-binding domain"/>
    <property type="match status" value="1"/>
</dbReference>
<dbReference type="NCBIfam" id="TIGR02937">
    <property type="entry name" value="sigma70-ECF"/>
    <property type="match status" value="1"/>
</dbReference>
<feature type="domain" description="RNA polymerase sigma factor 70 region 4 type 2" evidence="6">
    <location>
        <begin position="123"/>
        <end position="173"/>
    </location>
</feature>
<organism evidence="7 8">
    <name type="scientific">Alcaligenes xylosoxydans xylosoxydans</name>
    <name type="common">Achromobacter xylosoxidans</name>
    <dbReference type="NCBI Taxonomy" id="85698"/>
    <lineage>
        <taxon>Bacteria</taxon>
        <taxon>Pseudomonadati</taxon>
        <taxon>Pseudomonadota</taxon>
        <taxon>Betaproteobacteria</taxon>
        <taxon>Burkholderiales</taxon>
        <taxon>Alcaligenaceae</taxon>
        <taxon>Achromobacter</taxon>
    </lineage>
</organism>
<evidence type="ECO:0000313" key="7">
    <source>
        <dbReference type="EMBL" id="OMG83343.1"/>
    </source>
</evidence>
<reference evidence="7 8" key="1">
    <citation type="submission" date="2016-09" db="EMBL/GenBank/DDBJ databases">
        <title>Phylogenomics of Achromobacter.</title>
        <authorList>
            <person name="Jeukens J."/>
            <person name="Freschi L."/>
            <person name="Vincent A.T."/>
            <person name="Emond-Rheault J.-G."/>
            <person name="Kukavica-Ibrulj I."/>
            <person name="Charette S.J."/>
            <person name="Levesque R.C."/>
        </authorList>
    </citation>
    <scope>NUCLEOTIDE SEQUENCE [LARGE SCALE GENOMIC DNA]</scope>
    <source>
        <strain evidence="7 8">AUS488</strain>
    </source>
</reference>
<evidence type="ECO:0000313" key="8">
    <source>
        <dbReference type="Proteomes" id="UP000187251"/>
    </source>
</evidence>
<dbReference type="PANTHER" id="PTHR43133">
    <property type="entry name" value="RNA POLYMERASE ECF-TYPE SIGMA FACTO"/>
    <property type="match status" value="1"/>
</dbReference>
<dbReference type="SUPFAM" id="SSF88946">
    <property type="entry name" value="Sigma2 domain of RNA polymerase sigma factors"/>
    <property type="match status" value="1"/>
</dbReference>
<dbReference type="AlphaFoldDB" id="A0A1R1JQH0"/>
<evidence type="ECO:0000256" key="2">
    <source>
        <dbReference type="ARBA" id="ARBA00023015"/>
    </source>
</evidence>
<dbReference type="InterPro" id="IPR013325">
    <property type="entry name" value="RNA_pol_sigma_r2"/>
</dbReference>
<evidence type="ECO:0000256" key="4">
    <source>
        <dbReference type="ARBA" id="ARBA00023163"/>
    </source>
</evidence>
<evidence type="ECO:0000256" key="3">
    <source>
        <dbReference type="ARBA" id="ARBA00023082"/>
    </source>
</evidence>
<dbReference type="Gene3D" id="1.10.1740.10">
    <property type="match status" value="1"/>
</dbReference>
<keyword evidence="2" id="KW-0805">Transcription regulation</keyword>
<evidence type="ECO:0000259" key="6">
    <source>
        <dbReference type="Pfam" id="PF08281"/>
    </source>
</evidence>
<feature type="domain" description="RNA polymerase sigma-70 region 2" evidence="5">
    <location>
        <begin position="24"/>
        <end position="88"/>
    </location>
</feature>
<dbReference type="InterPro" id="IPR014284">
    <property type="entry name" value="RNA_pol_sigma-70_dom"/>
</dbReference>
<dbReference type="InterPro" id="IPR039425">
    <property type="entry name" value="RNA_pol_sigma-70-like"/>
</dbReference>
<dbReference type="GO" id="GO:0016987">
    <property type="term" value="F:sigma factor activity"/>
    <property type="evidence" value="ECO:0007669"/>
    <property type="project" value="UniProtKB-KW"/>
</dbReference>
<protein>
    <submittedName>
        <fullName evidence="7">RNA polymerase subunit sigma</fullName>
    </submittedName>
</protein>
<comment type="caution">
    <text evidence="7">The sequence shown here is derived from an EMBL/GenBank/DDBJ whole genome shotgun (WGS) entry which is preliminary data.</text>
</comment>
<dbReference type="Proteomes" id="UP000187251">
    <property type="component" value="Unassembled WGS sequence"/>
</dbReference>
<keyword evidence="4" id="KW-0804">Transcription</keyword>
<keyword evidence="3" id="KW-0731">Sigma factor</keyword>
<name>A0A1R1JQH0_ALCXX</name>
<dbReference type="PANTHER" id="PTHR43133:SF63">
    <property type="entry name" value="RNA POLYMERASE SIGMA FACTOR FECI-RELATED"/>
    <property type="match status" value="1"/>
</dbReference>
<dbReference type="InterPro" id="IPR013324">
    <property type="entry name" value="RNA_pol_sigma_r3/r4-like"/>
</dbReference>
<dbReference type="InterPro" id="IPR013249">
    <property type="entry name" value="RNA_pol_sigma70_r4_t2"/>
</dbReference>
<dbReference type="SUPFAM" id="SSF88659">
    <property type="entry name" value="Sigma3 and sigma4 domains of RNA polymerase sigma factors"/>
    <property type="match status" value="1"/>
</dbReference>
<sequence>MTLITSEQIPSDEQVAPQPDVERLYAAHAERLRRYLFLKTGEAELSADLVQECFARIVAQEDELPLDNVLAYLYAIANRLLIDHRRNHHQSHTDAVSDDLLENVPDLRTAPDVHVHVRRQLARLAATLAELPVRTRQIFQLCRVEGLSHAEAARYLDISPSSVQKHLAMALELMRERLGDDP</sequence>
<dbReference type="RefSeq" id="WP_076413790.1">
    <property type="nucleotide sequence ID" value="NZ_AP028040.1"/>
</dbReference>
<evidence type="ECO:0000256" key="1">
    <source>
        <dbReference type="ARBA" id="ARBA00010641"/>
    </source>
</evidence>
<evidence type="ECO:0000259" key="5">
    <source>
        <dbReference type="Pfam" id="PF04542"/>
    </source>
</evidence>
<dbReference type="EMBL" id="MJMN01000024">
    <property type="protein sequence ID" value="OMG83343.1"/>
    <property type="molecule type" value="Genomic_DNA"/>
</dbReference>
<accession>A0A1R1JQH0</accession>